<feature type="compositionally biased region" description="Basic and acidic residues" evidence="1">
    <location>
        <begin position="46"/>
        <end position="71"/>
    </location>
</feature>
<dbReference type="STRING" id="258515.SAMN05192585_11255"/>
<sequence length="80" mass="8602">MITITTKNKEYNGITAGVQFKDGEAKVEALSPAVEAYMLGAGYTIDKGKKNDNKKDKDDGKKGEDNPKSKDSPAPPADKQ</sequence>
<accession>A0A1G9Z312</accession>
<feature type="region of interest" description="Disordered" evidence="1">
    <location>
        <begin position="41"/>
        <end position="80"/>
    </location>
</feature>
<gene>
    <name evidence="2" type="ORF">SAMN05192585_11255</name>
</gene>
<name>A0A1G9Z312_9FIRM</name>
<evidence type="ECO:0000313" key="3">
    <source>
        <dbReference type="Proteomes" id="UP000199182"/>
    </source>
</evidence>
<reference evidence="2 3" key="1">
    <citation type="submission" date="2016-10" db="EMBL/GenBank/DDBJ databases">
        <authorList>
            <person name="de Groot N.N."/>
        </authorList>
    </citation>
    <scope>NUCLEOTIDE SEQUENCE [LARGE SCALE GENOMIC DNA]</scope>
    <source>
        <strain evidence="2 3">CGMCC 1.5012</strain>
    </source>
</reference>
<dbReference type="OrthoDB" id="2665494at2"/>
<protein>
    <submittedName>
        <fullName evidence="2">Uncharacterized protein</fullName>
    </submittedName>
</protein>
<evidence type="ECO:0000256" key="1">
    <source>
        <dbReference type="SAM" id="MobiDB-lite"/>
    </source>
</evidence>
<proteinExistence type="predicted"/>
<keyword evidence="3" id="KW-1185">Reference proteome</keyword>
<dbReference type="AlphaFoldDB" id="A0A1G9Z312"/>
<dbReference type="Proteomes" id="UP000199182">
    <property type="component" value="Unassembled WGS sequence"/>
</dbReference>
<dbReference type="RefSeq" id="WP_092639464.1">
    <property type="nucleotide sequence ID" value="NZ_FNID01000012.1"/>
</dbReference>
<evidence type="ECO:0000313" key="2">
    <source>
        <dbReference type="EMBL" id="SDN15056.1"/>
    </source>
</evidence>
<organism evidence="2 3">
    <name type="scientific">Acetanaerobacterium elongatum</name>
    <dbReference type="NCBI Taxonomy" id="258515"/>
    <lineage>
        <taxon>Bacteria</taxon>
        <taxon>Bacillati</taxon>
        <taxon>Bacillota</taxon>
        <taxon>Clostridia</taxon>
        <taxon>Eubacteriales</taxon>
        <taxon>Oscillospiraceae</taxon>
        <taxon>Acetanaerobacterium</taxon>
    </lineage>
</organism>
<dbReference type="EMBL" id="FNID01000012">
    <property type="protein sequence ID" value="SDN15056.1"/>
    <property type="molecule type" value="Genomic_DNA"/>
</dbReference>